<gene>
    <name evidence="4" type="primary">spoIIE</name>
    <name evidence="4" type="ORF">E0485_19640</name>
</gene>
<dbReference type="Proteomes" id="UP000295418">
    <property type="component" value="Unassembled WGS sequence"/>
</dbReference>
<dbReference type="Pfam" id="PF07228">
    <property type="entry name" value="SpoIIE"/>
    <property type="match status" value="1"/>
</dbReference>
<comment type="caution">
    <text evidence="4">The sequence shown here is derived from an EMBL/GenBank/DDBJ whole genome shotgun (WGS) entry which is preliminary data.</text>
</comment>
<name>A0A4V2WN70_9BACL</name>
<dbReference type="Gene3D" id="3.60.40.10">
    <property type="entry name" value="PPM-type phosphatase domain"/>
    <property type="match status" value="1"/>
</dbReference>
<dbReference type="InterPro" id="IPR052016">
    <property type="entry name" value="Bact_Sigma-Reg"/>
</dbReference>
<protein>
    <submittedName>
        <fullName evidence="4">Stage II sporulation protein E</fullName>
        <ecNumber evidence="4">3.1.3.16</ecNumber>
    </submittedName>
</protein>
<dbReference type="InterPro" id="IPR001932">
    <property type="entry name" value="PPM-type_phosphatase-like_dom"/>
</dbReference>
<feature type="transmembrane region" description="Helical" evidence="2">
    <location>
        <begin position="87"/>
        <end position="113"/>
    </location>
</feature>
<keyword evidence="2" id="KW-0812">Transmembrane</keyword>
<feature type="transmembrane region" description="Helical" evidence="2">
    <location>
        <begin position="309"/>
        <end position="328"/>
    </location>
</feature>
<feature type="transmembrane region" description="Helical" evidence="2">
    <location>
        <begin position="193"/>
        <end position="212"/>
    </location>
</feature>
<dbReference type="InterPro" id="IPR036457">
    <property type="entry name" value="PPM-type-like_dom_sf"/>
</dbReference>
<dbReference type="InterPro" id="IPR045768">
    <property type="entry name" value="SpoIIE_N"/>
</dbReference>
<keyword evidence="2" id="KW-0472">Membrane</keyword>
<dbReference type="EC" id="3.1.3.16" evidence="4"/>
<dbReference type="GO" id="GO:0004722">
    <property type="term" value="F:protein serine/threonine phosphatase activity"/>
    <property type="evidence" value="ECO:0007669"/>
    <property type="project" value="UniProtKB-EC"/>
</dbReference>
<dbReference type="NCBIfam" id="TIGR02865">
    <property type="entry name" value="spore_II_E"/>
    <property type="match status" value="1"/>
</dbReference>
<evidence type="ECO:0000313" key="4">
    <source>
        <dbReference type="EMBL" id="TCZ74332.1"/>
    </source>
</evidence>
<feature type="transmembrane region" description="Helical" evidence="2">
    <location>
        <begin position="125"/>
        <end position="148"/>
    </location>
</feature>
<dbReference type="SUPFAM" id="SSF81606">
    <property type="entry name" value="PP2C-like"/>
    <property type="match status" value="1"/>
</dbReference>
<evidence type="ECO:0000259" key="3">
    <source>
        <dbReference type="SMART" id="SM00331"/>
    </source>
</evidence>
<reference evidence="4 5" key="1">
    <citation type="submission" date="2019-03" db="EMBL/GenBank/DDBJ databases">
        <authorList>
            <person name="Kim M.K.M."/>
        </authorList>
    </citation>
    <scope>NUCLEOTIDE SEQUENCE [LARGE SCALE GENOMIC DNA]</scope>
    <source>
        <strain evidence="4 5">18JY21-1</strain>
    </source>
</reference>
<keyword evidence="2" id="KW-1133">Transmembrane helix</keyword>
<feature type="transmembrane region" description="Helical" evidence="2">
    <location>
        <begin position="224"/>
        <end position="249"/>
    </location>
</feature>
<feature type="transmembrane region" description="Helical" evidence="2">
    <location>
        <begin position="154"/>
        <end position="181"/>
    </location>
</feature>
<evidence type="ECO:0000313" key="5">
    <source>
        <dbReference type="Proteomes" id="UP000295418"/>
    </source>
</evidence>
<feature type="transmembrane region" description="Helical" evidence="2">
    <location>
        <begin position="256"/>
        <end position="273"/>
    </location>
</feature>
<dbReference type="PANTHER" id="PTHR43156:SF2">
    <property type="entry name" value="STAGE II SPORULATION PROTEIN E"/>
    <property type="match status" value="1"/>
</dbReference>
<keyword evidence="1 4" id="KW-0378">Hydrolase</keyword>
<feature type="transmembrane region" description="Helical" evidence="2">
    <location>
        <begin position="279"/>
        <end position="297"/>
    </location>
</feature>
<dbReference type="EMBL" id="SKFG01000026">
    <property type="protein sequence ID" value="TCZ74332.1"/>
    <property type="molecule type" value="Genomic_DNA"/>
</dbReference>
<evidence type="ECO:0000256" key="1">
    <source>
        <dbReference type="ARBA" id="ARBA00022801"/>
    </source>
</evidence>
<proteinExistence type="predicted"/>
<evidence type="ECO:0000256" key="2">
    <source>
        <dbReference type="SAM" id="Phobius"/>
    </source>
</evidence>
<keyword evidence="5" id="KW-1185">Reference proteome</keyword>
<dbReference type="Pfam" id="PF19732">
    <property type="entry name" value="SpoIIE_N"/>
    <property type="match status" value="1"/>
</dbReference>
<organism evidence="4 5">
    <name type="scientific">Paenibacillus albiflavus</name>
    <dbReference type="NCBI Taxonomy" id="2545760"/>
    <lineage>
        <taxon>Bacteria</taxon>
        <taxon>Bacillati</taxon>
        <taxon>Bacillota</taxon>
        <taxon>Bacilli</taxon>
        <taxon>Bacillales</taxon>
        <taxon>Paenibacillaceae</taxon>
        <taxon>Paenibacillus</taxon>
    </lineage>
</organism>
<feature type="transmembrane region" description="Helical" evidence="2">
    <location>
        <begin position="42"/>
        <end position="75"/>
    </location>
</feature>
<dbReference type="InterPro" id="IPR014221">
    <property type="entry name" value="SpoII_E"/>
</dbReference>
<accession>A0A4V2WN70</accession>
<dbReference type="SMART" id="SM00331">
    <property type="entry name" value="PP2C_SIG"/>
    <property type="match status" value="1"/>
</dbReference>
<dbReference type="AlphaFoldDB" id="A0A4V2WN70"/>
<feature type="domain" description="PPM-type phosphatase" evidence="3">
    <location>
        <begin position="592"/>
        <end position="804"/>
    </location>
</feature>
<sequence length="829" mass="92555">MGMKQQGESQANNLRTWTKLKIGLFSKVKHNRLVQATITQKWSFLLLCMAFLLGRATILEEISPFALSFLAVMYFQRRDLVPWTGVALFAGSLLSPTPHTVFLVTQLVVFYLFQKGMEKYEKSDISSAPILVFASSFLVKLFLLLIMIDLSWYSLLMTAVEALLSMVLTIIFIQAVPVITLSRKNYQLKNEEIVCLIILLASVMTGTVGWTPGGINVEYVMSRYLILIFAFVGGAPLGASVGVITGIILSLADPKALFQMSLLAFSGMLAGMMKEGKRISAALGMIIGSAILSIYIGDNAQIMNSLLESLIAITLFLLTPSGILKMLAKFVPGTQEHLKGQQDYAKRIRDATAGRVEQFSQVFKQLAKSFKQLTSDNLSVQKENDVGHFMNEVSERSCSNCPRRGKCWDESFYQTYKYMTNMMTEIELNERFGDKNIPLAWRRVCVKPEVVLGIMKEQYALYQNNMHWRRQIADSRQLVAEQLTGVSQVMEDLAKEIKREGQQLFLQEEQIRSALEELGLSIHSIDVICLEEGKVEIEMIHQYSNGYDECRKIIAPLLSEILGENIAVMNEERLTYWEGYSSVMFGSASEYCVETGVASVTPSDVVWSGDSYSAAPLGNGKFAVALSDGMGNGERARAESQAALGILQQLLQSGMDERLAVKSVNSVLLLRSPDEMYATVDMALIDLFNAQTTFLKIGSTPSFIKRGSEVIAIKASNLPVGIIKDIEIDLVTKSLKDGDLLIMMTDGIYDAPGHAINKEMWMKRVISEIDETMTQDFADNLLNRVLMFSPSGVQDDMTIVVARIDKRLPEWATFRWPGFTRIERTKTVS</sequence>
<dbReference type="OrthoDB" id="9763774at2"/>
<dbReference type="PANTHER" id="PTHR43156">
    <property type="entry name" value="STAGE II SPORULATION PROTEIN E-RELATED"/>
    <property type="match status" value="1"/>
</dbReference>